<keyword evidence="6" id="KW-1185">Reference proteome</keyword>
<evidence type="ECO:0000256" key="1">
    <source>
        <dbReference type="ARBA" id="ARBA00001974"/>
    </source>
</evidence>
<comment type="caution">
    <text evidence="5">The sequence shown here is derived from an EMBL/GenBank/DDBJ whole genome shotgun (WGS) entry which is preliminary data.</text>
</comment>
<evidence type="ECO:0000259" key="4">
    <source>
        <dbReference type="Pfam" id="PF01494"/>
    </source>
</evidence>
<keyword evidence="3" id="KW-0274">FAD</keyword>
<dbReference type="Gene3D" id="3.50.50.60">
    <property type="entry name" value="FAD/NAD(P)-binding domain"/>
    <property type="match status" value="1"/>
</dbReference>
<dbReference type="InterPro" id="IPR050641">
    <property type="entry name" value="RIFMO-like"/>
</dbReference>
<dbReference type="Pfam" id="PF01494">
    <property type="entry name" value="FAD_binding_3"/>
    <property type="match status" value="1"/>
</dbReference>
<keyword evidence="5" id="KW-0503">Monooxygenase</keyword>
<dbReference type="InterPro" id="IPR036188">
    <property type="entry name" value="FAD/NAD-bd_sf"/>
</dbReference>
<dbReference type="InterPro" id="IPR002938">
    <property type="entry name" value="FAD-bd"/>
</dbReference>
<proteinExistence type="predicted"/>
<dbReference type="PRINTS" id="PR00420">
    <property type="entry name" value="RNGMNOXGNASE"/>
</dbReference>
<dbReference type="SUPFAM" id="SSF51905">
    <property type="entry name" value="FAD/NAD(P)-binding domain"/>
    <property type="match status" value="1"/>
</dbReference>
<reference evidence="5 6" key="1">
    <citation type="submission" date="2023-05" db="EMBL/GenBank/DDBJ databases">
        <title>Draft genome sequence of Streptomyces sp. B-S-A12 isolated from a cave soil in Thailand.</title>
        <authorList>
            <person name="Chamroensaksri N."/>
            <person name="Muangham S."/>
        </authorList>
    </citation>
    <scope>NUCLEOTIDE SEQUENCE [LARGE SCALE GENOMIC DNA]</scope>
    <source>
        <strain evidence="5 6">B-S-A12</strain>
    </source>
</reference>
<evidence type="ECO:0000313" key="6">
    <source>
        <dbReference type="Proteomes" id="UP001237105"/>
    </source>
</evidence>
<evidence type="ECO:0000256" key="2">
    <source>
        <dbReference type="ARBA" id="ARBA00022630"/>
    </source>
</evidence>
<name>A0ABT6T404_9ACTN</name>
<organism evidence="5 6">
    <name type="scientific">Streptomyces luteolus</name>
    <dbReference type="NCBI Taxonomy" id="3043615"/>
    <lineage>
        <taxon>Bacteria</taxon>
        <taxon>Bacillati</taxon>
        <taxon>Actinomycetota</taxon>
        <taxon>Actinomycetes</taxon>
        <taxon>Kitasatosporales</taxon>
        <taxon>Streptomycetaceae</taxon>
        <taxon>Streptomyces</taxon>
    </lineage>
</organism>
<dbReference type="Proteomes" id="UP001237105">
    <property type="component" value="Unassembled WGS sequence"/>
</dbReference>
<gene>
    <name evidence="5" type="ORF">QIT00_29290</name>
</gene>
<keyword evidence="2" id="KW-0285">Flavoprotein</keyword>
<dbReference type="EMBL" id="JASCIS010000039">
    <property type="protein sequence ID" value="MDI3422591.1"/>
    <property type="molecule type" value="Genomic_DNA"/>
</dbReference>
<evidence type="ECO:0000313" key="5">
    <source>
        <dbReference type="EMBL" id="MDI3422591.1"/>
    </source>
</evidence>
<dbReference type="GO" id="GO:0004497">
    <property type="term" value="F:monooxygenase activity"/>
    <property type="evidence" value="ECO:0007669"/>
    <property type="project" value="UniProtKB-KW"/>
</dbReference>
<dbReference type="RefSeq" id="WP_282538449.1">
    <property type="nucleotide sequence ID" value="NZ_JASCIS010000039.1"/>
</dbReference>
<dbReference type="Gene3D" id="3.30.70.2450">
    <property type="match status" value="1"/>
</dbReference>
<protein>
    <submittedName>
        <fullName evidence="5">FAD-dependent monooxygenase</fullName>
    </submittedName>
</protein>
<comment type="cofactor">
    <cofactor evidence="1">
        <name>FAD</name>
        <dbReference type="ChEBI" id="CHEBI:57692"/>
    </cofactor>
</comment>
<dbReference type="Gene3D" id="3.40.30.120">
    <property type="match status" value="1"/>
</dbReference>
<dbReference type="PANTHER" id="PTHR43004:SF19">
    <property type="entry name" value="BINDING MONOOXYGENASE, PUTATIVE (JCVI)-RELATED"/>
    <property type="match status" value="1"/>
</dbReference>
<feature type="domain" description="FAD-binding" evidence="4">
    <location>
        <begin position="16"/>
        <end position="342"/>
    </location>
</feature>
<keyword evidence="5" id="KW-0560">Oxidoreductase</keyword>
<sequence length="511" mass="55836">MKVQLQEEYEMAKGAIVVGAGPVGLMLAGELRLGGVDVVVYDKLPAPSGESRGVGFTRRAAEVFDQRGLLDRFGDVEWAQGHFGGVRIDFGKLADNHFSVRGIPQFRTEEILEDWLKQLGVQVKRQHEVTGYRQTPDGVVVEYQGPDGYGEEHAAYLVGCDGARSLIRRLAGIDFIGWNATRGMYMADLVGAGVRQRPIGEKTPDGMVMAFNLENGVDRIVIHDENLRPPEDKSSLKFTEIADAWQRMTGESVHDAEVRWISSFTDTTRQAEHYRSGRIFLVGDATHIHMPAGAQGMSVGVQDAVNLGWKLAATLAGWAPDGLLDTFESERHPVGEKLMRNTRAQTKLYLTGDEMEPLRSVMRELVELPDVARQLAGMVSGLDVRYDMGEQAGEHPLLGLRLDPSRGLRLPDGDHCRVADMLHAARGVVLVTPAAADATRIRSTAAEWTDRVDLVTADWAADGDTPAPDGPQALLLRPDGHVAWAAPDGVDRLRSALERWFGTAVGGVPVV</sequence>
<dbReference type="PANTHER" id="PTHR43004">
    <property type="entry name" value="TRK SYSTEM POTASSIUM UPTAKE PROTEIN"/>
    <property type="match status" value="1"/>
</dbReference>
<evidence type="ECO:0000256" key="3">
    <source>
        <dbReference type="ARBA" id="ARBA00022827"/>
    </source>
</evidence>
<dbReference type="Pfam" id="PF21274">
    <property type="entry name" value="Rng_hyd_C"/>
    <property type="match status" value="1"/>
</dbReference>
<accession>A0ABT6T404</accession>